<reference evidence="3 4" key="1">
    <citation type="submission" date="2025-04" db="UniProtKB">
        <authorList>
            <consortium name="RefSeq"/>
        </authorList>
    </citation>
    <scope>IDENTIFICATION</scope>
</reference>
<sequence>MAKRAIEEEFERLYSEFIENPVALPRLKKRARRCRQSVEIPRHQVPAPLNTSNAANLIFLPGQASEAGTVPTAGSSSAREEIVSVSTSSESGFSCHHDVRTKGTHPHEPNTVAESTVGSLNGKGTDAREATACDAVHPSQQPVPSGGNLLINLINTSSTRDGGGAATAMMQLTKEDDQDGNDIFMLHKPSLNRVHAHSTQKSLNLDALWALYAKTWLLPKNRAASRRPLPVFLQRNLRRGIVFFKKYLGQQKALQDLAQSKQTRFPQEPQAAEEHSRSHSSKRGIIRKAKGEEVSCDDKIKNKLKMESRTRGRVQEMKDKQPKPHTLASKKVNQSKTDAIQDAPKGSGPEAVAKAALLKSEKLATKTKTGLPKNGVKGKPGPASQQTWKEAELSSRKPLLTAPSKQGRQVAVCRPNTKGKATKQDTASSPKVKMKAVKEENPKPKPAIAKPVQSKPPPVSTAGVQASSHAAEEREGISGFIAGIKPLFSSKTGHCGGIWKSIVDEC</sequence>
<evidence type="ECO:0000313" key="4">
    <source>
        <dbReference type="RefSeq" id="XP_022098120.1"/>
    </source>
</evidence>
<dbReference type="GeneID" id="110983293"/>
<feature type="region of interest" description="Disordered" evidence="1">
    <location>
        <begin position="260"/>
        <end position="350"/>
    </location>
</feature>
<feature type="compositionally biased region" description="Basic and acidic residues" evidence="1">
    <location>
        <begin position="95"/>
        <end position="108"/>
    </location>
</feature>
<evidence type="ECO:0000313" key="3">
    <source>
        <dbReference type="RefSeq" id="XP_022098119.1"/>
    </source>
</evidence>
<feature type="compositionally biased region" description="Low complexity" evidence="1">
    <location>
        <begin position="85"/>
        <end position="94"/>
    </location>
</feature>
<protein>
    <submittedName>
        <fullName evidence="3 5">Uncharacterized protein LOC110983293 isoform X1</fullName>
    </submittedName>
    <submittedName>
        <fullName evidence="4">Uncharacterized protein LOC110983293 isoform X2</fullName>
    </submittedName>
</protein>
<evidence type="ECO:0000313" key="6">
    <source>
        <dbReference type="RefSeq" id="XP_022098123.1"/>
    </source>
</evidence>
<evidence type="ECO:0000313" key="5">
    <source>
        <dbReference type="RefSeq" id="XP_022098122.1"/>
    </source>
</evidence>
<organism evidence="2 4">
    <name type="scientific">Acanthaster planci</name>
    <name type="common">Crown-of-thorns starfish</name>
    <dbReference type="NCBI Taxonomy" id="133434"/>
    <lineage>
        <taxon>Eukaryota</taxon>
        <taxon>Metazoa</taxon>
        <taxon>Echinodermata</taxon>
        <taxon>Eleutherozoa</taxon>
        <taxon>Asterozoa</taxon>
        <taxon>Asteroidea</taxon>
        <taxon>Valvatacea</taxon>
        <taxon>Valvatida</taxon>
        <taxon>Acanthasteridae</taxon>
        <taxon>Acanthaster</taxon>
    </lineage>
</organism>
<evidence type="ECO:0000313" key="2">
    <source>
        <dbReference type="Proteomes" id="UP000694845"/>
    </source>
</evidence>
<feature type="region of interest" description="Disordered" evidence="1">
    <location>
        <begin position="85"/>
        <end position="122"/>
    </location>
</feature>
<accession>A0A8B7Z027</accession>
<dbReference type="Proteomes" id="UP000694845">
    <property type="component" value="Unplaced"/>
</dbReference>
<name>A0A8B7Z027_ACAPL</name>
<feature type="compositionally biased region" description="Basic residues" evidence="1">
    <location>
        <begin position="278"/>
        <end position="288"/>
    </location>
</feature>
<keyword evidence="2" id="KW-1185">Reference proteome</keyword>
<dbReference type="RefSeq" id="XP_022098120.1">
    <property type="nucleotide sequence ID" value="XM_022242428.1"/>
</dbReference>
<dbReference type="OrthoDB" id="10534569at2759"/>
<dbReference type="RefSeq" id="XP_022098122.1">
    <property type="nucleotide sequence ID" value="XM_022242430.1"/>
</dbReference>
<dbReference type="KEGG" id="aplc:110983293"/>
<feature type="region of interest" description="Disordered" evidence="1">
    <location>
        <begin position="363"/>
        <end position="473"/>
    </location>
</feature>
<dbReference type="RefSeq" id="XP_022098123.1">
    <property type="nucleotide sequence ID" value="XM_022242431.1"/>
</dbReference>
<dbReference type="RefSeq" id="XP_022098119.1">
    <property type="nucleotide sequence ID" value="XM_022242427.1"/>
</dbReference>
<gene>
    <name evidence="3 4 5 6" type="primary">LOC110983293</name>
</gene>
<feature type="compositionally biased region" description="Basic and acidic residues" evidence="1">
    <location>
        <begin position="289"/>
        <end position="322"/>
    </location>
</feature>
<dbReference type="AlphaFoldDB" id="A0A8B7Z027"/>
<dbReference type="OMA" id="LHKPRIN"/>
<proteinExistence type="predicted"/>
<evidence type="ECO:0000256" key="1">
    <source>
        <dbReference type="SAM" id="MobiDB-lite"/>
    </source>
</evidence>